<evidence type="ECO:0000313" key="4">
    <source>
        <dbReference type="Proteomes" id="UP000031366"/>
    </source>
</evidence>
<keyword evidence="2" id="KW-0472">Membrane</keyword>
<feature type="transmembrane region" description="Helical" evidence="2">
    <location>
        <begin position="338"/>
        <end position="363"/>
    </location>
</feature>
<keyword evidence="2" id="KW-1133">Transmembrane helix</keyword>
<feature type="region of interest" description="Disordered" evidence="1">
    <location>
        <begin position="591"/>
        <end position="628"/>
    </location>
</feature>
<dbReference type="RefSeq" id="WP_039635636.1">
    <property type="nucleotide sequence ID" value="NZ_AYSO01000020.1"/>
</dbReference>
<name>A0A0C1R349_9CLOT</name>
<feature type="transmembrane region" description="Helical" evidence="2">
    <location>
        <begin position="219"/>
        <end position="247"/>
    </location>
</feature>
<dbReference type="Proteomes" id="UP000031366">
    <property type="component" value="Unassembled WGS sequence"/>
</dbReference>
<gene>
    <name evidence="3" type="ORF">U732_39</name>
</gene>
<evidence type="ECO:0000313" key="3">
    <source>
        <dbReference type="EMBL" id="KIE44891.1"/>
    </source>
</evidence>
<keyword evidence="4" id="KW-1185">Reference proteome</keyword>
<feature type="compositionally biased region" description="Polar residues" evidence="1">
    <location>
        <begin position="617"/>
        <end position="628"/>
    </location>
</feature>
<accession>A0A0C1R349</accession>
<dbReference type="OrthoDB" id="1715299at2"/>
<feature type="transmembrane region" description="Helical" evidence="2">
    <location>
        <begin position="300"/>
        <end position="318"/>
    </location>
</feature>
<feature type="region of interest" description="Disordered" evidence="1">
    <location>
        <begin position="500"/>
        <end position="519"/>
    </location>
</feature>
<feature type="transmembrane region" description="Helical" evidence="2">
    <location>
        <begin position="267"/>
        <end position="288"/>
    </location>
</feature>
<protein>
    <submittedName>
        <fullName evidence="3">Putative membrane protein</fullName>
    </submittedName>
</protein>
<keyword evidence="2" id="KW-0812">Transmembrane</keyword>
<feature type="region of interest" description="Disordered" evidence="1">
    <location>
        <begin position="460"/>
        <end position="487"/>
    </location>
</feature>
<sequence length="819" mass="88254">MNSQVLFNIIRYMGLLVTFFSIVILCYQLIIFRKKPEKRTESMKGFLNIAIGLLIIGNTLTISSFLLNTREAINIEQSIERPVFDDVKNSFEEDKGNFIEKALAGLLNSVNDFVLGSENKEGIAKKLLGFENLSELFFDKTSISLSGISDSKKSNNNNSVGPLSEKEWNICMSVYYSLLALTIPFIIVMVGKTGIMYIYNSTSTAKLEEVKEDIKRWVFVIILLAISFVFVEIFFKFITAISDMFYAKFSSTIKSSPIMGASKSWDSLKSGSLIITAILKFLYCGLYLKINAAFIARKWVLIIMLSLSPIIFCLWGINKKVQIFDIWIGEIITNAVMGLTYGIVFTIISLFIVNGTNIIMLIIGMKMAVQLAETLRNGLQGFFTRMAGINEMKAGIGGLGAASDIVAGAFNVFRTSGSKGNILNNSVPDTFSNVFKNNTDSNVPGGGASTQSIGRKANIGQSLHTNSNGSGNTNADSNIDSMLPNNDDFSNSFASELPIGNSTNSFADETPINSSIDSFTGETPIGNSVNSLSDETSIGSSINSFANGTPIGSSANSFADETSIGSPINSFANGTPIGSSANSFADEASIGSSMNSSAGGTSMMSSMNLNKKAPHYNGTNINSPNSKMEPNLNAAVNIGGQAANLKGREAVDYMKTKIGEDQEFANVLNQKYNQYKSPNFANGVGNLLTGGDSELKNTSKNITSIASGFSNTVAMGRALYSAGNHIASQRNGGKATFKESLSTANEMLRGKDVKMNDNNTIEYNQGGNVSGMFRGTRLVASAIANNEAKIGKILVNNSMQSNLNKTYTDWSQIGKIQSS</sequence>
<comment type="caution">
    <text evidence="3">The sequence shown here is derived from an EMBL/GenBank/DDBJ whole genome shotgun (WGS) entry which is preliminary data.</text>
</comment>
<feature type="transmembrane region" description="Helical" evidence="2">
    <location>
        <begin position="12"/>
        <end position="33"/>
    </location>
</feature>
<organism evidence="3 4">
    <name type="scientific">Clostridium argentinense CDC 2741</name>
    <dbReference type="NCBI Taxonomy" id="1418104"/>
    <lineage>
        <taxon>Bacteria</taxon>
        <taxon>Bacillati</taxon>
        <taxon>Bacillota</taxon>
        <taxon>Clostridia</taxon>
        <taxon>Eubacteriales</taxon>
        <taxon>Clostridiaceae</taxon>
        <taxon>Clostridium</taxon>
    </lineage>
</organism>
<proteinExistence type="predicted"/>
<dbReference type="EMBL" id="AYSO01000020">
    <property type="protein sequence ID" value="KIE44891.1"/>
    <property type="molecule type" value="Genomic_DNA"/>
</dbReference>
<feature type="transmembrane region" description="Helical" evidence="2">
    <location>
        <begin position="45"/>
        <end position="67"/>
    </location>
</feature>
<evidence type="ECO:0000256" key="1">
    <source>
        <dbReference type="SAM" id="MobiDB-lite"/>
    </source>
</evidence>
<reference evidence="3 4" key="1">
    <citation type="journal article" date="2015" name="Infect. Genet. Evol.">
        <title>Genomic sequences of six botulinum neurotoxin-producing strains representing three clostridial species illustrate the mobility and diversity of botulinum neurotoxin genes.</title>
        <authorList>
            <person name="Smith T.J."/>
            <person name="Hill K.K."/>
            <person name="Xie G."/>
            <person name="Foley B.T."/>
            <person name="Williamson C.H."/>
            <person name="Foster J.T."/>
            <person name="Johnson S.L."/>
            <person name="Chertkov O."/>
            <person name="Teshima H."/>
            <person name="Gibbons H.S."/>
            <person name="Johnsky L.A."/>
            <person name="Karavis M.A."/>
            <person name="Smith L.A."/>
        </authorList>
    </citation>
    <scope>NUCLEOTIDE SEQUENCE [LARGE SCALE GENOMIC DNA]</scope>
    <source>
        <strain evidence="3 4">CDC 2741</strain>
    </source>
</reference>
<evidence type="ECO:0000256" key="2">
    <source>
        <dbReference type="SAM" id="Phobius"/>
    </source>
</evidence>
<feature type="compositionally biased region" description="Low complexity" evidence="1">
    <location>
        <begin position="591"/>
        <end position="607"/>
    </location>
</feature>
<dbReference type="AlphaFoldDB" id="A0A0C1R349"/>
<feature type="transmembrane region" description="Helical" evidence="2">
    <location>
        <begin position="174"/>
        <end position="199"/>
    </location>
</feature>